<reference evidence="2 3" key="1">
    <citation type="submission" date="2013-08" db="EMBL/GenBank/DDBJ databases">
        <authorList>
            <person name="Weinstock G."/>
            <person name="Sodergren E."/>
            <person name="Wylie T."/>
            <person name="Fulton L."/>
            <person name="Fulton R."/>
            <person name="Fronick C."/>
            <person name="O'Laughlin M."/>
            <person name="Godfrey J."/>
            <person name="Miner T."/>
            <person name="Herter B."/>
            <person name="Appelbaum E."/>
            <person name="Cordes M."/>
            <person name="Lek S."/>
            <person name="Wollam A."/>
            <person name="Pepin K.H."/>
            <person name="Palsikar V.B."/>
            <person name="Mitreva M."/>
            <person name="Wilson R.K."/>
        </authorList>
    </citation>
    <scope>NUCLEOTIDE SEQUENCE [LARGE SCALE GENOMIC DNA]</scope>
    <source>
        <strain evidence="2 3">F0041</strain>
    </source>
</reference>
<dbReference type="OrthoDB" id="1045805at2"/>
<feature type="transmembrane region" description="Helical" evidence="1">
    <location>
        <begin position="48"/>
        <end position="68"/>
    </location>
</feature>
<gene>
    <name evidence="2" type="ORF">HMPREF1981_00978</name>
</gene>
<dbReference type="Proteomes" id="UP000016496">
    <property type="component" value="Unassembled WGS sequence"/>
</dbReference>
<keyword evidence="1" id="KW-0472">Membrane</keyword>
<sequence length="142" mass="17044">MKEKKEQYEIWLSEIRNRQPVVKNPEELIKSISDAISRTDEKSRKRKLFLTASWIASIAATLLILLFVHGVCFPPLSLDIEKQCIQNYRRSNPDISLPTNWQQMKLVEKNSYLWERYAQQHKLRETQKKIFLKENRLKQEDR</sequence>
<comment type="caution">
    <text evidence="2">The sequence shown here is derived from an EMBL/GenBank/DDBJ whole genome shotgun (WGS) entry which is preliminary data.</text>
</comment>
<evidence type="ECO:0000313" key="3">
    <source>
        <dbReference type="Proteomes" id="UP000016496"/>
    </source>
</evidence>
<keyword evidence="1" id="KW-1133">Transmembrane helix</keyword>
<accession>U2C726</accession>
<dbReference type="RefSeq" id="WP_021644342.1">
    <property type="nucleotide sequence ID" value="NZ_KE993071.1"/>
</dbReference>
<dbReference type="EMBL" id="AWSV01000056">
    <property type="protein sequence ID" value="ERI86274.1"/>
    <property type="molecule type" value="Genomic_DNA"/>
</dbReference>
<evidence type="ECO:0000313" key="2">
    <source>
        <dbReference type="EMBL" id="ERI86274.1"/>
    </source>
</evidence>
<organism evidence="2 3">
    <name type="scientific">Bacteroides pyogenes F0041</name>
    <dbReference type="NCBI Taxonomy" id="1321819"/>
    <lineage>
        <taxon>Bacteria</taxon>
        <taxon>Pseudomonadati</taxon>
        <taxon>Bacteroidota</taxon>
        <taxon>Bacteroidia</taxon>
        <taxon>Bacteroidales</taxon>
        <taxon>Bacteroidaceae</taxon>
        <taxon>Bacteroides</taxon>
    </lineage>
</organism>
<proteinExistence type="predicted"/>
<dbReference type="HOGENOM" id="CLU_152396_0_0_10"/>
<dbReference type="AlphaFoldDB" id="U2C726"/>
<keyword evidence="1" id="KW-0812">Transmembrane</keyword>
<evidence type="ECO:0000256" key="1">
    <source>
        <dbReference type="SAM" id="Phobius"/>
    </source>
</evidence>
<name>U2C726_9BACE</name>
<protein>
    <submittedName>
        <fullName evidence="2">Uncharacterized protein</fullName>
    </submittedName>
</protein>
<dbReference type="PATRIC" id="fig|1321819.3.peg.907"/>